<dbReference type="InterPro" id="IPR053010">
    <property type="entry name" value="SET_SmydA-8"/>
</dbReference>
<dbReference type="SUPFAM" id="SSF82199">
    <property type="entry name" value="SET domain"/>
    <property type="match status" value="1"/>
</dbReference>
<keyword evidence="1" id="KW-0489">Methyltransferase</keyword>
<keyword evidence="2" id="KW-0808">Transferase</keyword>
<dbReference type="GO" id="GO:0008170">
    <property type="term" value="F:N-methyltransferase activity"/>
    <property type="evidence" value="ECO:0007669"/>
    <property type="project" value="UniProtKB-ARBA"/>
</dbReference>
<dbReference type="PANTHER" id="PTHR46455">
    <property type="entry name" value="SET AND MYND DOMAIN CONTAINING, ARTHROPOD-SPECIFIC, MEMBER 4, ISOFORM A"/>
    <property type="match status" value="1"/>
</dbReference>
<evidence type="ECO:0000313" key="7">
    <source>
        <dbReference type="RefSeq" id="XP_033155913.1"/>
    </source>
</evidence>
<keyword evidence="4" id="KW-0175">Coiled coil</keyword>
<reference evidence="7" key="1">
    <citation type="submission" date="2025-08" db="UniProtKB">
        <authorList>
            <consortium name="RefSeq"/>
        </authorList>
    </citation>
    <scope>IDENTIFICATION</scope>
    <source>
        <strain evidence="7">Mau12</strain>
        <tissue evidence="7">Whole Body</tissue>
    </source>
</reference>
<gene>
    <name evidence="7" type="primary">LOC117138144</name>
</gene>
<dbReference type="Gene3D" id="2.170.270.10">
    <property type="entry name" value="SET domain"/>
    <property type="match status" value="1"/>
</dbReference>
<accession>A0A6P8JJG0</accession>
<dbReference type="GeneID" id="117138144"/>
<evidence type="ECO:0000256" key="4">
    <source>
        <dbReference type="SAM" id="Coils"/>
    </source>
</evidence>
<dbReference type="Proteomes" id="UP000515162">
    <property type="component" value="Chromosome 2R"/>
</dbReference>
<dbReference type="GO" id="GO:0032259">
    <property type="term" value="P:methylation"/>
    <property type="evidence" value="ECO:0007669"/>
    <property type="project" value="UniProtKB-KW"/>
</dbReference>
<dbReference type="GO" id="GO:0008276">
    <property type="term" value="F:protein methyltransferase activity"/>
    <property type="evidence" value="ECO:0007669"/>
    <property type="project" value="UniProtKB-ARBA"/>
</dbReference>
<evidence type="ECO:0000256" key="3">
    <source>
        <dbReference type="ARBA" id="ARBA00022691"/>
    </source>
</evidence>
<dbReference type="CDD" id="cd20071">
    <property type="entry name" value="SET_SMYD"/>
    <property type="match status" value="1"/>
</dbReference>
<dbReference type="InterPro" id="IPR001214">
    <property type="entry name" value="SET_dom"/>
</dbReference>
<dbReference type="Pfam" id="PF00856">
    <property type="entry name" value="SET"/>
    <property type="match status" value="1"/>
</dbReference>
<dbReference type="GO" id="GO:0008757">
    <property type="term" value="F:S-adenosylmethionine-dependent methyltransferase activity"/>
    <property type="evidence" value="ECO:0007669"/>
    <property type="project" value="UniProtKB-ARBA"/>
</dbReference>
<evidence type="ECO:0000313" key="6">
    <source>
        <dbReference type="Proteomes" id="UP000515162"/>
    </source>
</evidence>
<evidence type="ECO:0000259" key="5">
    <source>
        <dbReference type="PROSITE" id="PS50280"/>
    </source>
</evidence>
<sequence>MPKVAKGNGKQRMAAVTDDFSRKCEIKHNDMLGRFVVALCNLRAGETLLLENPIVVLPQMGDRRCSKCFNLTESFCRKCRLLALCEDCSDHDERDCKRLAEMNFSDDQVELLQKKEHTEIQPVLKCLLLREHEETLPLYEEMSQMESQLMTRRGTDIWKNYQEHAFTPLNSGGVLAQLRGAADEDLVQGLLGILDINAYEIRAPEVGGAMRGLYRRAGLFAHSCMPNLVISIDDERRIKVYANRFIAAGEILYNCYTNVLLGTEERREILKEGKCFDCSCPRCQDPTELGTHMSSFICSHCSCADGYIVRQPDTGIWQCLLNPEHTLKQEFVSNMLERAKEEIFHARDDIYRQELLLAKLSRLLHRNHFLMLDLKQNIASVLRQILQNIGTRPNKKVYERKIRLCQEILLVLKVVTPGVSRLKAIALYELANTQAELARKMYTEMEHSANDLLAELERVEVMLRESLRMLLFEPLATPEGQLTRSMLRELKDLQDDIKNLRESDDDVVNQ</sequence>
<dbReference type="InterPro" id="IPR046341">
    <property type="entry name" value="SET_dom_sf"/>
</dbReference>
<dbReference type="AlphaFoldDB" id="A0A6P8JJG0"/>
<dbReference type="Gene3D" id="6.10.140.2220">
    <property type="match status" value="1"/>
</dbReference>
<keyword evidence="3" id="KW-0949">S-adenosyl-L-methionine</keyword>
<keyword evidence="6" id="KW-1185">Reference proteome</keyword>
<dbReference type="FunFam" id="2.170.270.10:FF:000013">
    <property type="entry name" value="Histone-lysine N-methyltransferase SMYD1 isoform 1"/>
    <property type="match status" value="1"/>
</dbReference>
<feature type="coiled-coil region" evidence="4">
    <location>
        <begin position="483"/>
        <end position="510"/>
    </location>
</feature>
<dbReference type="PROSITE" id="PS50280">
    <property type="entry name" value="SET"/>
    <property type="match status" value="1"/>
</dbReference>
<dbReference type="RefSeq" id="XP_033155913.1">
    <property type="nucleotide sequence ID" value="XM_033300022.1"/>
</dbReference>
<evidence type="ECO:0000256" key="1">
    <source>
        <dbReference type="ARBA" id="ARBA00022603"/>
    </source>
</evidence>
<proteinExistence type="predicted"/>
<feature type="domain" description="SET" evidence="5">
    <location>
        <begin position="22"/>
        <end position="257"/>
    </location>
</feature>
<dbReference type="CTD" id="36917"/>
<organism evidence="6 7">
    <name type="scientific">Drosophila mauritiana</name>
    <name type="common">Fruit fly</name>
    <dbReference type="NCBI Taxonomy" id="7226"/>
    <lineage>
        <taxon>Eukaryota</taxon>
        <taxon>Metazoa</taxon>
        <taxon>Ecdysozoa</taxon>
        <taxon>Arthropoda</taxon>
        <taxon>Hexapoda</taxon>
        <taxon>Insecta</taxon>
        <taxon>Pterygota</taxon>
        <taxon>Neoptera</taxon>
        <taxon>Endopterygota</taxon>
        <taxon>Diptera</taxon>
        <taxon>Brachycera</taxon>
        <taxon>Muscomorpha</taxon>
        <taxon>Ephydroidea</taxon>
        <taxon>Drosophilidae</taxon>
        <taxon>Drosophila</taxon>
        <taxon>Sophophora</taxon>
    </lineage>
</organism>
<protein>
    <submittedName>
        <fullName evidence="7">SET domain-containing protein SmydA-8</fullName>
    </submittedName>
</protein>
<evidence type="ECO:0000256" key="2">
    <source>
        <dbReference type="ARBA" id="ARBA00022679"/>
    </source>
</evidence>
<name>A0A6P8JJG0_DROMA</name>
<dbReference type="PANTHER" id="PTHR46455:SF6">
    <property type="entry name" value="RE22408P-RELATED"/>
    <property type="match status" value="1"/>
</dbReference>
<dbReference type="Gene3D" id="1.10.220.160">
    <property type="match status" value="1"/>
</dbReference>